<evidence type="ECO:0000313" key="2">
    <source>
        <dbReference type="Proteomes" id="UP000276133"/>
    </source>
</evidence>
<reference evidence="1 2" key="1">
    <citation type="journal article" date="2018" name="Sci. Rep.">
        <title>Genomic signatures of local adaptation to the degree of environmental predictability in rotifers.</title>
        <authorList>
            <person name="Franch-Gras L."/>
            <person name="Hahn C."/>
            <person name="Garcia-Roger E.M."/>
            <person name="Carmona M.J."/>
            <person name="Serra M."/>
            <person name="Gomez A."/>
        </authorList>
    </citation>
    <scope>NUCLEOTIDE SEQUENCE [LARGE SCALE GENOMIC DNA]</scope>
    <source>
        <strain evidence="1">HYR1</strain>
    </source>
</reference>
<dbReference type="Proteomes" id="UP000276133">
    <property type="component" value="Unassembled WGS sequence"/>
</dbReference>
<protein>
    <submittedName>
        <fullName evidence="1">Uncharacterized protein</fullName>
    </submittedName>
</protein>
<name>A0A3M7PLR3_BRAPC</name>
<gene>
    <name evidence="1" type="ORF">BpHYR1_032440</name>
</gene>
<dbReference type="AlphaFoldDB" id="A0A3M7PLR3"/>
<proteinExistence type="predicted"/>
<keyword evidence="2" id="KW-1185">Reference proteome</keyword>
<accession>A0A3M7PLR3</accession>
<comment type="caution">
    <text evidence="1">The sequence shown here is derived from an EMBL/GenBank/DDBJ whole genome shotgun (WGS) entry which is preliminary data.</text>
</comment>
<evidence type="ECO:0000313" key="1">
    <source>
        <dbReference type="EMBL" id="RNA00052.1"/>
    </source>
</evidence>
<dbReference type="EMBL" id="REGN01009945">
    <property type="protein sequence ID" value="RNA00052.1"/>
    <property type="molecule type" value="Genomic_DNA"/>
</dbReference>
<organism evidence="1 2">
    <name type="scientific">Brachionus plicatilis</name>
    <name type="common">Marine rotifer</name>
    <name type="synonym">Brachionus muelleri</name>
    <dbReference type="NCBI Taxonomy" id="10195"/>
    <lineage>
        <taxon>Eukaryota</taxon>
        <taxon>Metazoa</taxon>
        <taxon>Spiralia</taxon>
        <taxon>Gnathifera</taxon>
        <taxon>Rotifera</taxon>
        <taxon>Eurotatoria</taxon>
        <taxon>Monogononta</taxon>
        <taxon>Pseudotrocha</taxon>
        <taxon>Ploima</taxon>
        <taxon>Brachionidae</taxon>
        <taxon>Brachionus</taxon>
    </lineage>
</organism>
<sequence length="104" mass="11725">MDYLRNDVAKKDHFHPSNPQQYLATSDLQSLSTFLDINSENAFSIFGLHNSFSSSSSTNSTRPLVKVLTGSITAFEVEHCKLVTSGQDLRFEILNLIQKNYKII</sequence>